<gene>
    <name evidence="1" type="ORF">APUU_11564A</name>
</gene>
<evidence type="ECO:0000313" key="2">
    <source>
        <dbReference type="Proteomes" id="UP000654913"/>
    </source>
</evidence>
<evidence type="ECO:0000313" key="1">
    <source>
        <dbReference type="EMBL" id="BCS18736.1"/>
    </source>
</evidence>
<dbReference type="AlphaFoldDB" id="A0A7R7XC70"/>
<dbReference type="GeneID" id="64968741"/>
<accession>A0A7R7XC70</accession>
<organism evidence="1 2">
    <name type="scientific">Aspergillus puulaauensis</name>
    <dbReference type="NCBI Taxonomy" id="1220207"/>
    <lineage>
        <taxon>Eukaryota</taxon>
        <taxon>Fungi</taxon>
        <taxon>Dikarya</taxon>
        <taxon>Ascomycota</taxon>
        <taxon>Pezizomycotina</taxon>
        <taxon>Eurotiomycetes</taxon>
        <taxon>Eurotiomycetidae</taxon>
        <taxon>Eurotiales</taxon>
        <taxon>Aspergillaceae</taxon>
        <taxon>Aspergillus</taxon>
    </lineage>
</organism>
<protein>
    <submittedName>
        <fullName evidence="1">Uncharacterized protein</fullName>
    </submittedName>
</protein>
<proteinExistence type="predicted"/>
<sequence>MSSGTLSCSDLCSIVEGHFSAAASLYSSKNSSETELSELVQREQERFLCWAVEFEESDVLEGYFRYDKPALVSIRMTLENLGVALATLGKLSRRGIIKGLCSKLNPFSRSDKANIQTLVEDIVSENSMLQCLGGTAKKRADFAAGLAKEAAVEVKVEEVPVETDAAPRNLTKGLDEVVVGEVPVETHAAPKGLTKGFSNVTVEEVQADEICLME</sequence>
<dbReference type="RefSeq" id="XP_041550930.1">
    <property type="nucleotide sequence ID" value="XM_041697668.1"/>
</dbReference>
<dbReference type="OrthoDB" id="10382371at2759"/>
<keyword evidence="2" id="KW-1185">Reference proteome</keyword>
<reference evidence="1" key="2">
    <citation type="submission" date="2021-02" db="EMBL/GenBank/DDBJ databases">
        <title>Aspergillus puulaauensis MK2 genome sequence.</title>
        <authorList>
            <person name="Futagami T."/>
            <person name="Mori K."/>
            <person name="Kadooka C."/>
            <person name="Tanaka T."/>
        </authorList>
    </citation>
    <scope>NUCLEOTIDE SEQUENCE</scope>
    <source>
        <strain evidence="1">MK2</strain>
    </source>
</reference>
<name>A0A7R7XC70_9EURO</name>
<dbReference type="KEGG" id="apuu:APUU_11564A"/>
<dbReference type="Proteomes" id="UP000654913">
    <property type="component" value="Chromosome 1"/>
</dbReference>
<reference evidence="1" key="1">
    <citation type="submission" date="2021-01" db="EMBL/GenBank/DDBJ databases">
        <authorList>
            <consortium name="Aspergillus puulaauensis MK2 genome sequencing consortium"/>
            <person name="Kazuki M."/>
            <person name="Futagami T."/>
        </authorList>
    </citation>
    <scope>NUCLEOTIDE SEQUENCE</scope>
    <source>
        <strain evidence="1">MK2</strain>
    </source>
</reference>
<dbReference type="EMBL" id="AP024443">
    <property type="protein sequence ID" value="BCS18736.1"/>
    <property type="molecule type" value="Genomic_DNA"/>
</dbReference>